<protein>
    <recommendedName>
        <fullName evidence="2">histidine kinase</fullName>
        <ecNumber evidence="2">2.7.13.3</ecNumber>
    </recommendedName>
</protein>
<dbReference type="PANTHER" id="PTHR45436">
    <property type="entry name" value="SENSOR HISTIDINE KINASE YKOH"/>
    <property type="match status" value="1"/>
</dbReference>
<dbReference type="Pfam" id="PF02518">
    <property type="entry name" value="HATPase_c"/>
    <property type="match status" value="1"/>
</dbReference>
<evidence type="ECO:0000256" key="4">
    <source>
        <dbReference type="ARBA" id="ARBA00022679"/>
    </source>
</evidence>
<keyword evidence="9" id="KW-0547">Nucleotide-binding</keyword>
<keyword evidence="3" id="KW-0597">Phosphoprotein</keyword>
<accession>A0ABW1MWT7</accession>
<feature type="compositionally biased region" description="Low complexity" evidence="6">
    <location>
        <begin position="431"/>
        <end position="441"/>
    </location>
</feature>
<dbReference type="Proteomes" id="UP001596139">
    <property type="component" value="Unassembled WGS sequence"/>
</dbReference>
<dbReference type="InterPro" id="IPR050428">
    <property type="entry name" value="TCS_sensor_his_kinase"/>
</dbReference>
<evidence type="ECO:0000256" key="6">
    <source>
        <dbReference type="SAM" id="MobiDB-lite"/>
    </source>
</evidence>
<keyword evidence="9" id="KW-0067">ATP-binding</keyword>
<organism evidence="9 10">
    <name type="scientific">Streptomyces ochraceiscleroticus</name>
    <dbReference type="NCBI Taxonomy" id="47761"/>
    <lineage>
        <taxon>Bacteria</taxon>
        <taxon>Bacillati</taxon>
        <taxon>Actinomycetota</taxon>
        <taxon>Actinomycetes</taxon>
        <taxon>Kitasatosporales</taxon>
        <taxon>Streptomycetaceae</taxon>
        <taxon>Streptomyces</taxon>
    </lineage>
</organism>
<reference evidence="10" key="1">
    <citation type="journal article" date="2019" name="Int. J. Syst. Evol. Microbiol.">
        <title>The Global Catalogue of Microorganisms (GCM) 10K type strain sequencing project: providing services to taxonomists for standard genome sequencing and annotation.</title>
        <authorList>
            <consortium name="The Broad Institute Genomics Platform"/>
            <consortium name="The Broad Institute Genome Sequencing Center for Infectious Disease"/>
            <person name="Wu L."/>
            <person name="Ma J."/>
        </authorList>
    </citation>
    <scope>NUCLEOTIDE SEQUENCE [LARGE SCALE GENOMIC DNA]</scope>
    <source>
        <strain evidence="10">CGMCC 1.15180</strain>
    </source>
</reference>
<evidence type="ECO:0000256" key="2">
    <source>
        <dbReference type="ARBA" id="ARBA00012438"/>
    </source>
</evidence>
<sequence length="528" mass="56971">MTSIPATLLWCLSAGTAAAVVMTFFLVRMRRGSQALRRHLATAEARRSAAERGHSELAAQLRATEDELRHLAEARLPDLATSLAHPHVAVRGLRDPRFTATDVDRSLTSAMDQLAQAVAKERARVDEAAQATMRGATTTIQALLYRLQTLLQEMQHRYDDQAVAQDLLQADFLNEQALRRVQTTGVVCGAWPGLTRDDSHLADLVVGAMSRLRGYERIQVSNLLRDPVGVVARAVEPVAIALTELLANALHHSHHELPVAVTLQQGNRGASVIVDDYGIGMHADEIAYATRLLGGGEQVLLTELGDPPRSGFAAVGQLVRQYGFTVHVESSPYGGVRAVVYIPGDPLLTLMDETAQPMSAMAPLPPQMLHAHSTPLGVPQTMSQGMSHAVSQTASQVDPAPGSAPVAAAEHTPARAPEAEPVRTPEPTPARAPEAETAYTPEAEREAEPWHEAEPAHAPDSASDAGLPRRRRRRPAVEPERPLPRTEPVAERSPQESATRWAALQSGTLSGRAEAEYRIPRPEGNDQG</sequence>
<feature type="compositionally biased region" description="Basic and acidic residues" evidence="6">
    <location>
        <begin position="513"/>
        <end position="528"/>
    </location>
</feature>
<feature type="domain" description="Histidine kinase/HSP90-like ATPase" evidence="8">
    <location>
        <begin position="240"/>
        <end position="343"/>
    </location>
</feature>
<feature type="region of interest" description="Disordered" evidence="6">
    <location>
        <begin position="376"/>
        <end position="528"/>
    </location>
</feature>
<dbReference type="PANTHER" id="PTHR45436:SF5">
    <property type="entry name" value="SENSOR HISTIDINE KINASE TRCS"/>
    <property type="match status" value="1"/>
</dbReference>
<dbReference type="Gene3D" id="3.30.565.10">
    <property type="entry name" value="Histidine kinase-like ATPase, C-terminal domain"/>
    <property type="match status" value="1"/>
</dbReference>
<evidence type="ECO:0000313" key="9">
    <source>
        <dbReference type="EMBL" id="MFC6067727.1"/>
    </source>
</evidence>
<evidence type="ECO:0000259" key="8">
    <source>
        <dbReference type="Pfam" id="PF02518"/>
    </source>
</evidence>
<comment type="catalytic activity">
    <reaction evidence="1">
        <text>ATP + protein L-histidine = ADP + protein N-phospho-L-histidine.</text>
        <dbReference type="EC" id="2.7.13.3"/>
    </reaction>
</comment>
<keyword evidence="7" id="KW-0472">Membrane</keyword>
<keyword evidence="7" id="KW-0812">Transmembrane</keyword>
<evidence type="ECO:0000256" key="3">
    <source>
        <dbReference type="ARBA" id="ARBA00022553"/>
    </source>
</evidence>
<evidence type="ECO:0000256" key="1">
    <source>
        <dbReference type="ARBA" id="ARBA00000085"/>
    </source>
</evidence>
<evidence type="ECO:0000313" key="10">
    <source>
        <dbReference type="Proteomes" id="UP001596139"/>
    </source>
</evidence>
<feature type="transmembrane region" description="Helical" evidence="7">
    <location>
        <begin position="6"/>
        <end position="27"/>
    </location>
</feature>
<keyword evidence="4" id="KW-0808">Transferase</keyword>
<feature type="compositionally biased region" description="Basic and acidic residues" evidence="6">
    <location>
        <begin position="442"/>
        <end position="457"/>
    </location>
</feature>
<keyword evidence="7" id="KW-1133">Transmembrane helix</keyword>
<dbReference type="SUPFAM" id="SSF55874">
    <property type="entry name" value="ATPase domain of HSP90 chaperone/DNA topoisomerase II/histidine kinase"/>
    <property type="match status" value="1"/>
</dbReference>
<dbReference type="EMBL" id="JBHSPX010000015">
    <property type="protein sequence ID" value="MFC6067727.1"/>
    <property type="molecule type" value="Genomic_DNA"/>
</dbReference>
<dbReference type="GO" id="GO:0005524">
    <property type="term" value="F:ATP binding"/>
    <property type="evidence" value="ECO:0007669"/>
    <property type="project" value="UniProtKB-KW"/>
</dbReference>
<proteinExistence type="predicted"/>
<dbReference type="InterPro" id="IPR036890">
    <property type="entry name" value="HATPase_C_sf"/>
</dbReference>
<evidence type="ECO:0000256" key="5">
    <source>
        <dbReference type="ARBA" id="ARBA00022777"/>
    </source>
</evidence>
<gene>
    <name evidence="9" type="ORF">ACFP4F_34985</name>
</gene>
<dbReference type="InterPro" id="IPR003594">
    <property type="entry name" value="HATPase_dom"/>
</dbReference>
<feature type="compositionally biased region" description="Basic and acidic residues" evidence="6">
    <location>
        <begin position="475"/>
        <end position="494"/>
    </location>
</feature>
<name>A0ABW1MWT7_9ACTN</name>
<dbReference type="EC" id="2.7.13.3" evidence="2"/>
<feature type="compositionally biased region" description="Polar residues" evidence="6">
    <location>
        <begin position="380"/>
        <end position="396"/>
    </location>
</feature>
<dbReference type="RefSeq" id="WP_031051124.1">
    <property type="nucleotide sequence ID" value="NZ_JBHSPX010000015.1"/>
</dbReference>
<keyword evidence="5" id="KW-0418">Kinase</keyword>
<keyword evidence="10" id="KW-1185">Reference proteome</keyword>
<evidence type="ECO:0000256" key="7">
    <source>
        <dbReference type="SAM" id="Phobius"/>
    </source>
</evidence>
<comment type="caution">
    <text evidence="9">The sequence shown here is derived from an EMBL/GenBank/DDBJ whole genome shotgun (WGS) entry which is preliminary data.</text>
</comment>